<dbReference type="CDD" id="cd12214">
    <property type="entry name" value="ChiA1_BD"/>
    <property type="match status" value="1"/>
</dbReference>
<dbReference type="STRING" id="512565.AMIS_73110"/>
<feature type="chain" id="PRO_5003628125" evidence="3">
    <location>
        <begin position="30"/>
        <end position="240"/>
    </location>
</feature>
<dbReference type="Proteomes" id="UP000007882">
    <property type="component" value="Chromosome"/>
</dbReference>
<evidence type="ECO:0000313" key="7">
    <source>
        <dbReference type="Proteomes" id="UP000007882"/>
    </source>
</evidence>
<dbReference type="Gene3D" id="2.60.120.200">
    <property type="match status" value="2"/>
</dbReference>
<keyword evidence="3" id="KW-0732">Signal</keyword>
<dbReference type="KEGG" id="ams:AMIS_73110"/>
<dbReference type="InterPro" id="IPR013320">
    <property type="entry name" value="ConA-like_dom_sf"/>
</dbReference>
<keyword evidence="7" id="KW-1185">Reference proteome</keyword>
<dbReference type="Pfam" id="PF00722">
    <property type="entry name" value="Glyco_hydro_16"/>
    <property type="match status" value="1"/>
</dbReference>
<gene>
    <name evidence="6" type="ordered locus">AMIS_73110</name>
</gene>
<organism evidence="6 7">
    <name type="scientific">Actinoplanes missouriensis (strain ATCC 14538 / DSM 43046 / CBS 188.64 / JCM 3121 / NBRC 102363 / NCIMB 12654 / NRRL B-3342 / UNCC 431)</name>
    <dbReference type="NCBI Taxonomy" id="512565"/>
    <lineage>
        <taxon>Bacteria</taxon>
        <taxon>Bacillati</taxon>
        <taxon>Actinomycetota</taxon>
        <taxon>Actinomycetes</taxon>
        <taxon>Micromonosporales</taxon>
        <taxon>Micromonosporaceae</taxon>
        <taxon>Actinoplanes</taxon>
    </lineage>
</organism>
<dbReference type="SUPFAM" id="SSF51055">
    <property type="entry name" value="Carbohydrate binding domain"/>
    <property type="match status" value="1"/>
</dbReference>
<dbReference type="PANTHER" id="PTHR10963">
    <property type="entry name" value="GLYCOSYL HYDROLASE-RELATED"/>
    <property type="match status" value="1"/>
</dbReference>
<dbReference type="HOGENOM" id="CLU_1154468_0_0_11"/>
<dbReference type="SUPFAM" id="SSF49899">
    <property type="entry name" value="Concanavalin A-like lectins/glucanases"/>
    <property type="match status" value="1"/>
</dbReference>
<protein>
    <submittedName>
        <fullName evidence="6">Putative glycosyl hydrolase</fullName>
    </submittedName>
</protein>
<dbReference type="InterPro" id="IPR003610">
    <property type="entry name" value="CBM5/12"/>
</dbReference>
<dbReference type="AlphaFoldDB" id="I0HHP4"/>
<evidence type="ECO:0000256" key="3">
    <source>
        <dbReference type="SAM" id="SignalP"/>
    </source>
</evidence>
<dbReference type="EMBL" id="AP012319">
    <property type="protein sequence ID" value="BAL92531.1"/>
    <property type="molecule type" value="Genomic_DNA"/>
</dbReference>
<keyword evidence="2 6" id="KW-0378">Hydrolase</keyword>
<dbReference type="PANTHER" id="PTHR10963:SF55">
    <property type="entry name" value="GLYCOSIDE HYDROLASE FAMILY 16 PROTEIN"/>
    <property type="match status" value="1"/>
</dbReference>
<dbReference type="GO" id="GO:0005576">
    <property type="term" value="C:extracellular region"/>
    <property type="evidence" value="ECO:0007669"/>
    <property type="project" value="InterPro"/>
</dbReference>
<evidence type="ECO:0000256" key="1">
    <source>
        <dbReference type="ARBA" id="ARBA00006865"/>
    </source>
</evidence>
<sequence length="240" mass="25816">MKSVRLLRSLTAAAVFASGLAVTAAPAAAATVTRTVFSDGFDGDRGAAPDPAKWSPTLEAWLDGAGALALDDPLRTATTFTQKSGHAEAKIKLRRTSGAWRALGVLDESGRIPAGQVEVLADDGVSDDQFHTYAIDWTPTSMVWSVDGTDVIRFTPAESGRPFFLALNLNSAGRRADTMLVDAVRVTVRVTVASKPWKKFTTYKAGQYVTYKGGTYRVKERHTSLPGWQPTLVPALFTKI</sequence>
<dbReference type="GO" id="GO:0030246">
    <property type="term" value="F:carbohydrate binding"/>
    <property type="evidence" value="ECO:0007669"/>
    <property type="project" value="InterPro"/>
</dbReference>
<dbReference type="RefSeq" id="WP_014447415.1">
    <property type="nucleotide sequence ID" value="NC_017093.1"/>
</dbReference>
<dbReference type="InterPro" id="IPR036573">
    <property type="entry name" value="CBM_sf_5/12"/>
</dbReference>
<evidence type="ECO:0000259" key="4">
    <source>
        <dbReference type="Pfam" id="PF00722"/>
    </source>
</evidence>
<proteinExistence type="inferred from homology"/>
<dbReference type="InterPro" id="IPR000757">
    <property type="entry name" value="Beta-glucanase-like"/>
</dbReference>
<comment type="similarity">
    <text evidence="1">Belongs to the glycosyl hydrolase 16 family.</text>
</comment>
<dbReference type="GO" id="GO:0005975">
    <property type="term" value="P:carbohydrate metabolic process"/>
    <property type="evidence" value="ECO:0007669"/>
    <property type="project" value="InterPro"/>
</dbReference>
<dbReference type="Pfam" id="PF02839">
    <property type="entry name" value="CBM_5_12"/>
    <property type="match status" value="1"/>
</dbReference>
<evidence type="ECO:0000259" key="5">
    <source>
        <dbReference type="Pfam" id="PF02839"/>
    </source>
</evidence>
<feature type="domain" description="Chitin-binding type-3" evidence="5">
    <location>
        <begin position="197"/>
        <end position="237"/>
    </location>
</feature>
<dbReference type="PATRIC" id="fig|512565.3.peg.7320"/>
<accession>I0HHP4</accession>
<dbReference type="GO" id="GO:0004553">
    <property type="term" value="F:hydrolase activity, hydrolyzing O-glycosyl compounds"/>
    <property type="evidence" value="ECO:0007669"/>
    <property type="project" value="InterPro"/>
</dbReference>
<reference evidence="6 7" key="1">
    <citation type="submission" date="2012-02" db="EMBL/GenBank/DDBJ databases">
        <title>Complete genome sequence of Actinoplanes missouriensis 431 (= NBRC 102363).</title>
        <authorList>
            <person name="Ohnishi Y."/>
            <person name="Ishikawa J."/>
            <person name="Sekine M."/>
            <person name="Hosoyama A."/>
            <person name="Harada T."/>
            <person name="Narita H."/>
            <person name="Hata T."/>
            <person name="Konno Y."/>
            <person name="Tutikane K."/>
            <person name="Fujita N."/>
            <person name="Horinouchi S."/>
            <person name="Hayakawa M."/>
        </authorList>
    </citation>
    <scope>NUCLEOTIDE SEQUENCE [LARGE SCALE GENOMIC DNA]</scope>
    <source>
        <strain evidence="7">ATCC 14538 / DSM 43046 / CBS 188.64 / JCM 3121 / NBRC 102363 / NCIMB 12654 / NRRL B-3342 / UNCC 431</strain>
    </source>
</reference>
<dbReference type="Gene3D" id="2.10.10.20">
    <property type="entry name" value="Carbohydrate-binding module superfamily 5/12"/>
    <property type="match status" value="1"/>
</dbReference>
<evidence type="ECO:0000313" key="6">
    <source>
        <dbReference type="EMBL" id="BAL92531.1"/>
    </source>
</evidence>
<dbReference type="eggNOG" id="COG2273">
    <property type="taxonomic scope" value="Bacteria"/>
</dbReference>
<dbReference type="InterPro" id="IPR050546">
    <property type="entry name" value="Glycosyl_Hydrlase_16"/>
</dbReference>
<evidence type="ECO:0000256" key="2">
    <source>
        <dbReference type="ARBA" id="ARBA00022801"/>
    </source>
</evidence>
<name>I0HHP4_ACTM4</name>
<feature type="signal peptide" evidence="3">
    <location>
        <begin position="1"/>
        <end position="29"/>
    </location>
</feature>
<feature type="domain" description="GH16" evidence="4">
    <location>
        <begin position="127"/>
        <end position="159"/>
    </location>
</feature>